<dbReference type="RefSeq" id="WP_161810224.1">
    <property type="nucleotide sequence ID" value="NZ_BLJN01000001.1"/>
</dbReference>
<gene>
    <name evidence="3" type="ORF">GCM10011487_03060</name>
</gene>
<evidence type="ECO:0000313" key="4">
    <source>
        <dbReference type="Proteomes" id="UP000445000"/>
    </source>
</evidence>
<dbReference type="PANTHER" id="PTHR30486">
    <property type="entry name" value="TWITCHING MOTILITY PROTEIN PILT"/>
    <property type="match status" value="1"/>
</dbReference>
<evidence type="ECO:0000313" key="3">
    <source>
        <dbReference type="EMBL" id="GFE78306.1"/>
    </source>
</evidence>
<dbReference type="Proteomes" id="UP000445000">
    <property type="component" value="Unassembled WGS sequence"/>
</dbReference>
<dbReference type="SMART" id="SM00382">
    <property type="entry name" value="AAA"/>
    <property type="match status" value="1"/>
</dbReference>
<name>A0A829Y671_9GAMM</name>
<dbReference type="SUPFAM" id="SSF52540">
    <property type="entry name" value="P-loop containing nucleoside triphosphate hydrolases"/>
    <property type="match status" value="1"/>
</dbReference>
<comment type="similarity">
    <text evidence="1">Belongs to the GSP E family.</text>
</comment>
<sequence length="430" mass="46846">MSTPHAELSAALKEQLQPLVLRELDLFRRTALNTLAGTDLRAEAKQAIQTILASGAIRLPPSIELNSFVQEMAAEIMGYGPIEPYLHDDSISEVMVNGPNRIYVERDGLLSAVPARFISAESLMRVIERIVAPLGRRIDEGVPMVDGRLPDGSRVNAIIPPLSLIGPILTIRRFAGQRYSMVKLVNIGALTAAMAEFLRICVQYRKNIIVSGGTGTGKTTFLNALSEYISSSERIVTIEDAAELRLAQPHVLSLEARPANVEGRGEVTIRDLVRNALRMRPDRIIVGECRGGEALDMLQAMNTGHDGSLTTGHANSPRDLLSRLEVMVLMAGMELPVRAIREQIASAVDVIVQLSRFSDGRRRVTAIVAVERLEGDVILTQPLFHFRQKGIGARGAVVGSFQGHGQPPAFYEALDEAGVHLDRSIFSDVG</sequence>
<dbReference type="Gene3D" id="3.30.450.380">
    <property type="match status" value="1"/>
</dbReference>
<organism evidence="3 4">
    <name type="scientific">Steroidobacter agaridevorans</name>
    <dbReference type="NCBI Taxonomy" id="2695856"/>
    <lineage>
        <taxon>Bacteria</taxon>
        <taxon>Pseudomonadati</taxon>
        <taxon>Pseudomonadota</taxon>
        <taxon>Gammaproteobacteria</taxon>
        <taxon>Steroidobacterales</taxon>
        <taxon>Steroidobacteraceae</taxon>
        <taxon>Steroidobacter</taxon>
    </lineage>
</organism>
<dbReference type="CDD" id="cd01130">
    <property type="entry name" value="VirB11-like_ATPase"/>
    <property type="match status" value="1"/>
</dbReference>
<dbReference type="PANTHER" id="PTHR30486:SF15">
    <property type="entry name" value="TYPE II_IV SECRETION SYSTEM ATPASE"/>
    <property type="match status" value="1"/>
</dbReference>
<keyword evidence="4" id="KW-1185">Reference proteome</keyword>
<comment type="caution">
    <text evidence="3">The sequence shown here is derived from an EMBL/GenBank/DDBJ whole genome shotgun (WGS) entry which is preliminary data.</text>
</comment>
<dbReference type="InterPro" id="IPR050921">
    <property type="entry name" value="T4SS_GSP_E_ATPase"/>
</dbReference>
<proteinExistence type="inferred from homology"/>
<reference evidence="4" key="1">
    <citation type="submission" date="2020-01" db="EMBL/GenBank/DDBJ databases">
        <title>'Steroidobacter agaridevorans' sp. nov., agar-degrading bacteria isolated from rhizosphere soils.</title>
        <authorList>
            <person name="Ikenaga M."/>
            <person name="Kataoka M."/>
            <person name="Murouchi A."/>
            <person name="Katsuragi S."/>
            <person name="Sakai M."/>
        </authorList>
    </citation>
    <scope>NUCLEOTIDE SEQUENCE [LARGE SCALE GENOMIC DNA]</scope>
    <source>
        <strain evidence="4">YU21-B</strain>
    </source>
</reference>
<dbReference type="InterPro" id="IPR001482">
    <property type="entry name" value="T2SS/T4SS_dom"/>
</dbReference>
<dbReference type="EMBL" id="BLJN01000001">
    <property type="protein sequence ID" value="GFE78306.1"/>
    <property type="molecule type" value="Genomic_DNA"/>
</dbReference>
<accession>A0A829Y671</accession>
<dbReference type="AlphaFoldDB" id="A0A829Y671"/>
<protein>
    <submittedName>
        <fullName evidence="3">Type II secretion system protein E</fullName>
    </submittedName>
</protein>
<feature type="domain" description="AAA+ ATPase" evidence="2">
    <location>
        <begin position="204"/>
        <end position="358"/>
    </location>
</feature>
<dbReference type="InterPro" id="IPR027417">
    <property type="entry name" value="P-loop_NTPase"/>
</dbReference>
<evidence type="ECO:0000256" key="1">
    <source>
        <dbReference type="ARBA" id="ARBA00006611"/>
    </source>
</evidence>
<evidence type="ECO:0000259" key="2">
    <source>
        <dbReference type="SMART" id="SM00382"/>
    </source>
</evidence>
<dbReference type="GO" id="GO:0016887">
    <property type="term" value="F:ATP hydrolysis activity"/>
    <property type="evidence" value="ECO:0007669"/>
    <property type="project" value="InterPro"/>
</dbReference>
<dbReference type="Gene3D" id="3.40.50.300">
    <property type="entry name" value="P-loop containing nucleotide triphosphate hydrolases"/>
    <property type="match status" value="1"/>
</dbReference>
<dbReference type="InterPro" id="IPR003593">
    <property type="entry name" value="AAA+_ATPase"/>
</dbReference>
<dbReference type="Pfam" id="PF00437">
    <property type="entry name" value="T2SSE"/>
    <property type="match status" value="1"/>
</dbReference>